<evidence type="ECO:0000313" key="2">
    <source>
        <dbReference type="EMBL" id="KAH7055649.1"/>
    </source>
</evidence>
<feature type="compositionally biased region" description="Low complexity" evidence="1">
    <location>
        <begin position="409"/>
        <end position="437"/>
    </location>
</feature>
<feature type="compositionally biased region" description="Pro residues" evidence="1">
    <location>
        <begin position="370"/>
        <end position="383"/>
    </location>
</feature>
<proteinExistence type="predicted"/>
<feature type="region of interest" description="Disordered" evidence="1">
    <location>
        <begin position="196"/>
        <end position="604"/>
    </location>
</feature>
<feature type="compositionally biased region" description="Pro residues" evidence="1">
    <location>
        <begin position="345"/>
        <end position="354"/>
    </location>
</feature>
<feature type="compositionally biased region" description="Polar residues" evidence="1">
    <location>
        <begin position="220"/>
        <end position="237"/>
    </location>
</feature>
<feature type="compositionally biased region" description="Polar residues" evidence="1">
    <location>
        <begin position="153"/>
        <end position="168"/>
    </location>
</feature>
<feature type="region of interest" description="Disordered" evidence="1">
    <location>
        <begin position="1"/>
        <end position="184"/>
    </location>
</feature>
<dbReference type="EMBL" id="JAGTJR010000008">
    <property type="protein sequence ID" value="KAH7055649.1"/>
    <property type="molecule type" value="Genomic_DNA"/>
</dbReference>
<reference evidence="2 3" key="1">
    <citation type="journal article" date="2021" name="Nat. Commun.">
        <title>Genetic determinants of endophytism in the Arabidopsis root mycobiome.</title>
        <authorList>
            <person name="Mesny F."/>
            <person name="Miyauchi S."/>
            <person name="Thiergart T."/>
            <person name="Pickel B."/>
            <person name="Atanasova L."/>
            <person name="Karlsson M."/>
            <person name="Huettel B."/>
            <person name="Barry K.W."/>
            <person name="Haridas S."/>
            <person name="Chen C."/>
            <person name="Bauer D."/>
            <person name="Andreopoulos W."/>
            <person name="Pangilinan J."/>
            <person name="LaButti K."/>
            <person name="Riley R."/>
            <person name="Lipzen A."/>
            <person name="Clum A."/>
            <person name="Drula E."/>
            <person name="Henrissat B."/>
            <person name="Kohler A."/>
            <person name="Grigoriev I.V."/>
            <person name="Martin F.M."/>
            <person name="Hacquard S."/>
        </authorList>
    </citation>
    <scope>NUCLEOTIDE SEQUENCE [LARGE SCALE GENOMIC DNA]</scope>
    <source>
        <strain evidence="2 3">MPI-SDFR-AT-0080</strain>
    </source>
</reference>
<organism evidence="2 3">
    <name type="scientific">Macrophomina phaseolina</name>
    <dbReference type="NCBI Taxonomy" id="35725"/>
    <lineage>
        <taxon>Eukaryota</taxon>
        <taxon>Fungi</taxon>
        <taxon>Dikarya</taxon>
        <taxon>Ascomycota</taxon>
        <taxon>Pezizomycotina</taxon>
        <taxon>Dothideomycetes</taxon>
        <taxon>Dothideomycetes incertae sedis</taxon>
        <taxon>Botryosphaeriales</taxon>
        <taxon>Botryosphaeriaceae</taxon>
        <taxon>Macrophomina</taxon>
    </lineage>
</organism>
<protein>
    <submittedName>
        <fullName evidence="2">Uncharacterized protein</fullName>
    </submittedName>
</protein>
<feature type="compositionally biased region" description="Low complexity" evidence="1">
    <location>
        <begin position="459"/>
        <end position="490"/>
    </location>
</feature>
<keyword evidence="3" id="KW-1185">Reference proteome</keyword>
<feature type="compositionally biased region" description="Basic and acidic residues" evidence="1">
    <location>
        <begin position="315"/>
        <end position="326"/>
    </location>
</feature>
<feature type="compositionally biased region" description="Basic and acidic residues" evidence="1">
    <location>
        <begin position="243"/>
        <end position="256"/>
    </location>
</feature>
<feature type="compositionally biased region" description="Basic and acidic residues" evidence="1">
    <location>
        <begin position="554"/>
        <end position="563"/>
    </location>
</feature>
<feature type="compositionally biased region" description="Polar residues" evidence="1">
    <location>
        <begin position="197"/>
        <end position="210"/>
    </location>
</feature>
<gene>
    <name evidence="2" type="ORF">B0J12DRAFT_655194</name>
</gene>
<name>A0ABQ8GGQ7_9PEZI</name>
<comment type="caution">
    <text evidence="2">The sequence shown here is derived from an EMBL/GenBank/DDBJ whole genome shotgun (WGS) entry which is preliminary data.</text>
</comment>
<feature type="compositionally biased region" description="Basic residues" evidence="1">
    <location>
        <begin position="385"/>
        <end position="400"/>
    </location>
</feature>
<feature type="compositionally biased region" description="Pro residues" evidence="1">
    <location>
        <begin position="438"/>
        <end position="458"/>
    </location>
</feature>
<feature type="compositionally biased region" description="Polar residues" evidence="1">
    <location>
        <begin position="298"/>
        <end position="309"/>
    </location>
</feature>
<sequence>MSGNPFRRSQPALPALQPASTTGLDGSRELADAWPPADQKVPARTKKHVRLASPPASPPEPSSPEVDDSLTRRLSAAHHAGSPPPPVDLSDAFSDDTADDPSEDSPIHQDDEDDDAPLKPAASGHPAKMDTISRSSGVPNPFDRTLANIEPSAPQNVFNSEKASSGEQTAADRSAGHKAKGSMDVDSFKRLLLTGSAAPNASSRSPTTDVQPRAHITIGGDTSSGTEASSISRNSLFESVLQVHEDSPRSSYERISFDAGNDDDQSTLIGGDRKPGKKKPPPPKHRHGKSITRAPQVVSFSDFSPTFESPNARPEGPRRTPSDMHKPLPPRPRGSSGPKQKDLPSSPPAEPVPPKDAAQGQQSTDQPAEDSPPPTKTPEPPAAPQRRKPPTPPISRRHSQLKSSDSRSRSNSAATTTTLSSQQEAAASSPSAEQTPTTTPPPPPAAAAQNKPPPPPPARRSGASSSAADVVGAGTSAISRSSSRRSTASSMQNPRRASHRLSGSALDMTSPPNSAVGVGPPPPPPRRGSSKSSFEMQRPSASILAAAGVGGSGDGRRESSEYKRRSRTASGASERVLAGYAEADEDGGGSTGVASPNGMGGAVGGVDLLSELDKLQQEVEALRQKSATKA</sequence>
<dbReference type="Proteomes" id="UP000774617">
    <property type="component" value="Unassembled WGS sequence"/>
</dbReference>
<evidence type="ECO:0000256" key="1">
    <source>
        <dbReference type="SAM" id="MobiDB-lite"/>
    </source>
</evidence>
<evidence type="ECO:0000313" key="3">
    <source>
        <dbReference type="Proteomes" id="UP000774617"/>
    </source>
</evidence>
<feature type="compositionally biased region" description="Acidic residues" evidence="1">
    <location>
        <begin position="93"/>
        <end position="103"/>
    </location>
</feature>
<accession>A0ABQ8GGQ7</accession>
<feature type="compositionally biased region" description="Basic residues" evidence="1">
    <location>
        <begin position="275"/>
        <end position="290"/>
    </location>
</feature>